<name>A0AAV7VTQ7_PLEWA</name>
<evidence type="ECO:0000313" key="3">
    <source>
        <dbReference type="Proteomes" id="UP001066276"/>
    </source>
</evidence>
<proteinExistence type="predicted"/>
<keyword evidence="3" id="KW-1185">Reference proteome</keyword>
<evidence type="ECO:0000313" key="2">
    <source>
        <dbReference type="EMBL" id="KAJ1203956.1"/>
    </source>
</evidence>
<reference evidence="2" key="1">
    <citation type="journal article" date="2022" name="bioRxiv">
        <title>Sequencing and chromosome-scale assembly of the giantPleurodeles waltlgenome.</title>
        <authorList>
            <person name="Brown T."/>
            <person name="Elewa A."/>
            <person name="Iarovenko S."/>
            <person name="Subramanian E."/>
            <person name="Araus A.J."/>
            <person name="Petzold A."/>
            <person name="Susuki M."/>
            <person name="Suzuki K.-i.T."/>
            <person name="Hayashi T."/>
            <person name="Toyoda A."/>
            <person name="Oliveira C."/>
            <person name="Osipova E."/>
            <person name="Leigh N.D."/>
            <person name="Simon A."/>
            <person name="Yun M.H."/>
        </authorList>
    </citation>
    <scope>NUCLEOTIDE SEQUENCE</scope>
    <source>
        <strain evidence="2">20211129_DDA</strain>
        <tissue evidence="2">Liver</tissue>
    </source>
</reference>
<organism evidence="2 3">
    <name type="scientific">Pleurodeles waltl</name>
    <name type="common">Iberian ribbed newt</name>
    <dbReference type="NCBI Taxonomy" id="8319"/>
    <lineage>
        <taxon>Eukaryota</taxon>
        <taxon>Metazoa</taxon>
        <taxon>Chordata</taxon>
        <taxon>Craniata</taxon>
        <taxon>Vertebrata</taxon>
        <taxon>Euteleostomi</taxon>
        <taxon>Amphibia</taxon>
        <taxon>Batrachia</taxon>
        <taxon>Caudata</taxon>
        <taxon>Salamandroidea</taxon>
        <taxon>Salamandridae</taxon>
        <taxon>Pleurodelinae</taxon>
        <taxon>Pleurodeles</taxon>
    </lineage>
</organism>
<dbReference type="AlphaFoldDB" id="A0AAV7VTQ7"/>
<evidence type="ECO:0000256" key="1">
    <source>
        <dbReference type="SAM" id="MobiDB-lite"/>
    </source>
</evidence>
<sequence length="547" mass="58147">MDPALRREWQPREEVLGLLRLTVVQEKHLGAALARVLGQEPDGRRVRCAPADRRGEGVACASFSKSTRAHQVLVPQAPLALESGGEHGNQTFEEKLLGGAANMAAPSELNDLGVEEESFPTGEGSHIFMAEQAKKDVIVIDSEEEGEVLELQIEEDSGIGGHFDGGLSVHSDRVRQQTPKMISQVGQGVQEWEVEDQYIFRTGGQVFFQDGQGMILKGTICGLASEYGGSGTAQLGQNFLGQDQRAYLSGCVAPHVSSGHGVLVEHQLSGRPAGGPIAVGVRAPPGRRIEERVQSGAVRLTAREVTPLEVRSFESRARVESRSYSRSTILGGEEEEELDYGDDGEQVEAPKASTSGQAFQGERLSRREVAGNLSRGEGFDTGNGGLALGGTRSGVQVLKKMDVAIQAGGEGNESKVGDSMSTVQEVTGKAGVDQALRVIGILFTQETGVATANIGVISSLLPELKSALRPQPPKKHIAANRRRGCTCHPSTACVSDVEAMGLRRAAVLGAGLQQVLVLHRVYTTQVTTGLKLLVEHETGKNSSTSAK</sequence>
<accession>A0AAV7VTQ7</accession>
<comment type="caution">
    <text evidence="2">The sequence shown here is derived from an EMBL/GenBank/DDBJ whole genome shotgun (WGS) entry which is preliminary data.</text>
</comment>
<protein>
    <submittedName>
        <fullName evidence="2">Uncharacterized protein</fullName>
    </submittedName>
</protein>
<feature type="compositionally biased region" description="Acidic residues" evidence="1">
    <location>
        <begin position="332"/>
        <end position="346"/>
    </location>
</feature>
<feature type="region of interest" description="Disordered" evidence="1">
    <location>
        <begin position="322"/>
        <end position="359"/>
    </location>
</feature>
<gene>
    <name evidence="2" type="ORF">NDU88_007737</name>
</gene>
<dbReference type="EMBL" id="JANPWB010000003">
    <property type="protein sequence ID" value="KAJ1203956.1"/>
    <property type="molecule type" value="Genomic_DNA"/>
</dbReference>
<dbReference type="Proteomes" id="UP001066276">
    <property type="component" value="Chromosome 2_1"/>
</dbReference>